<evidence type="ECO:0000313" key="5">
    <source>
        <dbReference type="Proteomes" id="UP000095594"/>
    </source>
</evidence>
<evidence type="ECO:0000256" key="2">
    <source>
        <dbReference type="RuleBase" id="RU003616"/>
    </source>
</evidence>
<dbReference type="Pfam" id="PF00011">
    <property type="entry name" value="HSP20"/>
    <property type="match status" value="1"/>
</dbReference>
<dbReference type="RefSeq" id="WP_055268000.1">
    <property type="nucleotide sequence ID" value="NZ_CABIXQ010000026.1"/>
</dbReference>
<dbReference type="PANTHER" id="PTHR11527">
    <property type="entry name" value="HEAT-SHOCK PROTEIN 20 FAMILY MEMBER"/>
    <property type="match status" value="1"/>
</dbReference>
<reference evidence="4 5" key="1">
    <citation type="submission" date="2015-09" db="EMBL/GenBank/DDBJ databases">
        <authorList>
            <consortium name="Pathogen Informatics"/>
        </authorList>
    </citation>
    <scope>NUCLEOTIDE SEQUENCE [LARGE SCALE GENOMIC DNA]</scope>
    <source>
        <strain evidence="4 5">2789STDY5834856</strain>
    </source>
</reference>
<evidence type="ECO:0000256" key="1">
    <source>
        <dbReference type="PROSITE-ProRule" id="PRU00285"/>
    </source>
</evidence>
<proteinExistence type="inferred from homology"/>
<evidence type="ECO:0000313" key="4">
    <source>
        <dbReference type="EMBL" id="CUP11488.1"/>
    </source>
</evidence>
<organism evidence="4 5">
    <name type="scientific">Clostridium disporicum</name>
    <dbReference type="NCBI Taxonomy" id="84024"/>
    <lineage>
        <taxon>Bacteria</taxon>
        <taxon>Bacillati</taxon>
        <taxon>Bacillota</taxon>
        <taxon>Clostridia</taxon>
        <taxon>Eubacteriales</taxon>
        <taxon>Clostridiaceae</taxon>
        <taxon>Clostridium</taxon>
    </lineage>
</organism>
<dbReference type="InterPro" id="IPR031107">
    <property type="entry name" value="Small_HSP"/>
</dbReference>
<feature type="domain" description="SHSP" evidence="3">
    <location>
        <begin position="34"/>
        <end position="144"/>
    </location>
</feature>
<comment type="similarity">
    <text evidence="1 2">Belongs to the small heat shock protein (HSP20) family.</text>
</comment>
<dbReference type="InterPro" id="IPR008978">
    <property type="entry name" value="HSP20-like_chaperone"/>
</dbReference>
<dbReference type="EMBL" id="CYZX01000026">
    <property type="protein sequence ID" value="CUP11488.1"/>
    <property type="molecule type" value="Genomic_DNA"/>
</dbReference>
<dbReference type="InterPro" id="IPR002068">
    <property type="entry name" value="A-crystallin/Hsp20_dom"/>
</dbReference>
<name>A0A174KNR2_9CLOT</name>
<keyword evidence="4" id="KW-0346">Stress response</keyword>
<dbReference type="CDD" id="cd06471">
    <property type="entry name" value="ACD_LpsHSP_like"/>
    <property type="match status" value="1"/>
</dbReference>
<dbReference type="OrthoDB" id="9811615at2"/>
<dbReference type="AlphaFoldDB" id="A0A174KNR2"/>
<dbReference type="Gene3D" id="2.60.40.790">
    <property type="match status" value="1"/>
</dbReference>
<sequence>MYGLVPFKFNNRGNRGLTINDMFQDFFNDDILSPFTEANHFKADIRETPDEYLIQAELPGVEKNDINIEYNNNCLTIHAVRKEEHEETKDNFIRKERHYGEVSRSFCVNNIDKAQIQAKFDNGVLSIRLPKQEKTVNNTKIEIQ</sequence>
<evidence type="ECO:0000259" key="3">
    <source>
        <dbReference type="PROSITE" id="PS01031"/>
    </source>
</evidence>
<dbReference type="PROSITE" id="PS01031">
    <property type="entry name" value="SHSP"/>
    <property type="match status" value="1"/>
</dbReference>
<gene>
    <name evidence="4" type="ORF">ERS852471_03029</name>
</gene>
<dbReference type="Proteomes" id="UP000095594">
    <property type="component" value="Unassembled WGS sequence"/>
</dbReference>
<protein>
    <submittedName>
        <fullName evidence="4">Heat shock protein Hsp20</fullName>
    </submittedName>
</protein>
<accession>A0A174KNR2</accession>
<dbReference type="SUPFAM" id="SSF49764">
    <property type="entry name" value="HSP20-like chaperones"/>
    <property type="match status" value="1"/>
</dbReference>